<dbReference type="PANTHER" id="PTHR30250">
    <property type="entry name" value="PST FAMILY PREDICTED COLANIC ACID TRANSPORTER"/>
    <property type="match status" value="1"/>
</dbReference>
<evidence type="ECO:0000256" key="4">
    <source>
        <dbReference type="ARBA" id="ARBA00022989"/>
    </source>
</evidence>
<accession>A0A919MDV2</accession>
<feature type="transmembrane region" description="Helical" evidence="6">
    <location>
        <begin position="184"/>
        <end position="204"/>
    </location>
</feature>
<keyword evidence="5 6" id="KW-0472">Membrane</keyword>
<evidence type="ECO:0000313" key="8">
    <source>
        <dbReference type="Proteomes" id="UP000598174"/>
    </source>
</evidence>
<keyword evidence="8" id="KW-1185">Reference proteome</keyword>
<evidence type="ECO:0008006" key="9">
    <source>
        <dbReference type="Google" id="ProtNLM"/>
    </source>
</evidence>
<feature type="transmembrane region" description="Helical" evidence="6">
    <location>
        <begin position="231"/>
        <end position="252"/>
    </location>
</feature>
<reference evidence="7" key="1">
    <citation type="submission" date="2021-01" db="EMBL/GenBank/DDBJ databases">
        <title>Whole genome shotgun sequence of Actinoplanes ferrugineus NBRC 15555.</title>
        <authorList>
            <person name="Komaki H."/>
            <person name="Tamura T."/>
        </authorList>
    </citation>
    <scope>NUCLEOTIDE SEQUENCE</scope>
    <source>
        <strain evidence="7">NBRC 15555</strain>
    </source>
</reference>
<evidence type="ECO:0000256" key="5">
    <source>
        <dbReference type="ARBA" id="ARBA00023136"/>
    </source>
</evidence>
<feature type="transmembrane region" description="Helical" evidence="6">
    <location>
        <begin position="389"/>
        <end position="411"/>
    </location>
</feature>
<feature type="transmembrane region" description="Helical" evidence="6">
    <location>
        <begin position="51"/>
        <end position="72"/>
    </location>
</feature>
<evidence type="ECO:0000313" key="7">
    <source>
        <dbReference type="EMBL" id="GIE08895.1"/>
    </source>
</evidence>
<evidence type="ECO:0000256" key="6">
    <source>
        <dbReference type="SAM" id="Phobius"/>
    </source>
</evidence>
<comment type="subcellular location">
    <subcellularLocation>
        <location evidence="1">Cell membrane</location>
        <topology evidence="1">Multi-pass membrane protein</topology>
    </subcellularLocation>
</comment>
<feature type="transmembrane region" description="Helical" evidence="6">
    <location>
        <begin position="303"/>
        <end position="324"/>
    </location>
</feature>
<keyword evidence="3 6" id="KW-0812">Transmembrane</keyword>
<name>A0A919MDV2_9ACTN</name>
<sequence>MPVRRSGPTPERRRDMLLDNSFFILATSVATGAGGFLFWTLSARLFNPAQIGLASALLSACGTLAWCSLLGLNQTLVRRLPGSAAPSRLINTSLVLIAGAGLVVATGYALVVPSFVPALAALHDVPVFLAFVLVTALTGVNLGTDAIFVAHQRARFNFAINGLLQNAVKLAVMPALVWLGAYGVFLSAAIATAATVAASLIVLVRRFGYRPRPEVDGGAVRRDLAFSSRTYVAELFDLVPPLILPLLIVRSLGPQSTAYFLIAFQIANLLYSGIYAVTQATFAEGCRRPDSLRELAGRSARMLLLAPLGGLVLAGVGPYVLGVIGPAYRAGGTGPLVVLSLGAVVVAPTALSAALLKLTGQLGALVYATALRNGIICLLAVVLMPHGLIGVAGAYVAGEAISLVIPAWALLRRSVWKVRL</sequence>
<proteinExistence type="predicted"/>
<dbReference type="AlphaFoldDB" id="A0A919MDV2"/>
<gene>
    <name evidence="7" type="ORF">Afe05nite_07350</name>
</gene>
<keyword evidence="4 6" id="KW-1133">Transmembrane helix</keyword>
<evidence type="ECO:0000256" key="2">
    <source>
        <dbReference type="ARBA" id="ARBA00022475"/>
    </source>
</evidence>
<dbReference type="Proteomes" id="UP000598174">
    <property type="component" value="Unassembled WGS sequence"/>
</dbReference>
<protein>
    <recommendedName>
        <fullName evidence="9">O-antigen/teichoic acid export membrane protein</fullName>
    </recommendedName>
</protein>
<feature type="transmembrane region" description="Helical" evidence="6">
    <location>
        <begin position="258"/>
        <end position="282"/>
    </location>
</feature>
<dbReference type="Pfam" id="PF13440">
    <property type="entry name" value="Polysacc_synt_3"/>
    <property type="match status" value="1"/>
</dbReference>
<feature type="transmembrane region" description="Helical" evidence="6">
    <location>
        <begin position="93"/>
        <end position="116"/>
    </location>
</feature>
<dbReference type="PANTHER" id="PTHR30250:SF11">
    <property type="entry name" value="O-ANTIGEN TRANSPORTER-RELATED"/>
    <property type="match status" value="1"/>
</dbReference>
<organism evidence="7 8">
    <name type="scientific">Paractinoplanes ferrugineus</name>
    <dbReference type="NCBI Taxonomy" id="113564"/>
    <lineage>
        <taxon>Bacteria</taxon>
        <taxon>Bacillati</taxon>
        <taxon>Actinomycetota</taxon>
        <taxon>Actinomycetes</taxon>
        <taxon>Micromonosporales</taxon>
        <taxon>Micromonosporaceae</taxon>
        <taxon>Paractinoplanes</taxon>
    </lineage>
</organism>
<feature type="transmembrane region" description="Helical" evidence="6">
    <location>
        <begin position="363"/>
        <end position="383"/>
    </location>
</feature>
<feature type="transmembrane region" description="Helical" evidence="6">
    <location>
        <begin position="21"/>
        <end position="39"/>
    </location>
</feature>
<dbReference type="EMBL" id="BOMM01000003">
    <property type="protein sequence ID" value="GIE08895.1"/>
    <property type="molecule type" value="Genomic_DNA"/>
</dbReference>
<dbReference type="GO" id="GO:0005886">
    <property type="term" value="C:plasma membrane"/>
    <property type="evidence" value="ECO:0007669"/>
    <property type="project" value="UniProtKB-SubCell"/>
</dbReference>
<feature type="transmembrane region" description="Helical" evidence="6">
    <location>
        <begin position="128"/>
        <end position="149"/>
    </location>
</feature>
<comment type="caution">
    <text evidence="7">The sequence shown here is derived from an EMBL/GenBank/DDBJ whole genome shotgun (WGS) entry which is preliminary data.</text>
</comment>
<evidence type="ECO:0000256" key="3">
    <source>
        <dbReference type="ARBA" id="ARBA00022692"/>
    </source>
</evidence>
<dbReference type="InterPro" id="IPR050833">
    <property type="entry name" value="Poly_Biosynth_Transport"/>
</dbReference>
<keyword evidence="2" id="KW-1003">Cell membrane</keyword>
<evidence type="ECO:0000256" key="1">
    <source>
        <dbReference type="ARBA" id="ARBA00004651"/>
    </source>
</evidence>
<feature type="transmembrane region" description="Helical" evidence="6">
    <location>
        <begin position="336"/>
        <end position="356"/>
    </location>
</feature>
<feature type="transmembrane region" description="Helical" evidence="6">
    <location>
        <begin position="156"/>
        <end position="178"/>
    </location>
</feature>